<feature type="region of interest" description="Disordered" evidence="7">
    <location>
        <begin position="581"/>
        <end position="647"/>
    </location>
</feature>
<keyword evidence="4" id="KW-0508">mRNA splicing</keyword>
<feature type="coiled-coil region" evidence="6">
    <location>
        <begin position="224"/>
        <end position="251"/>
    </location>
</feature>
<dbReference type="PANTHER" id="PTHR11864:SF0">
    <property type="entry name" value="PRP40 PRE-MRNA PROCESSING FACTOR 40 HOMOLOG A (YEAST)"/>
    <property type="match status" value="1"/>
</dbReference>
<comment type="subcellular location">
    <subcellularLocation>
        <location evidence="1">Nucleus</location>
    </subcellularLocation>
</comment>
<dbReference type="SMART" id="SM00456">
    <property type="entry name" value="WW"/>
    <property type="match status" value="2"/>
</dbReference>
<sequence>MSQPGSNNPKFPDGSQFPGQPFNPLEYVIPPNGLAFAPGFVHPVPFIPPNMAPIANQFGAPSAATTPGSSASDWAEYQTEQGQTYYHNKVTQTTQWTKPPELMEASQKKPNSNEWVTYNDKNTGRPYYYNTITCETVWTIPQQTQPKDPQASTSPPRTTTIIENQTTVAPSEIPRSRSPILSKAESIQIFKELLTESGVDVDWDWNRTMKKIIRDDRYKVLKSMKQKTDVFNEYVNEKRDLERDVRREREKKTRQDFLHMLSELNDLTSRTNYHTIIQKIEPDPRYAAVRESDRHRIFEEFLLGLEKKEKEERIQKIEQASKEFRAMLERKTNEKIIGPDSQYRKNIDKIQNEESFKMLDEYDRVKIWKDYFGEVAKKQDEMRAQERIARKKQEKENRADLWDLFLVLQKQSKIDVLSSWKEIKPIIQNDDSYKRVDANTSGPNCKELFSEFLIELEKRYKRDKRLFKTMLKENEDLSVHIDSVYDDWIKIMKSDARTMEMDADNVKILFEENVDKAKQRAKKKRRNVERFKKMLDEIFSHLADVSNVVYDVVLPQMQARSCFEKIKSDQERRSLFEEHLASMRDGGASSSSSPSSSTEKRKRQDEEQDAPDAKRVKVDEIPAPQAENNNQAESIETTNVQEESTKV</sequence>
<comment type="caution">
    <text evidence="10">The sequence shown here is derived from an EMBL/GenBank/DDBJ whole genome shotgun (WGS) entry which is preliminary data.</text>
</comment>
<dbReference type="GO" id="GO:0005685">
    <property type="term" value="C:U1 snRNP"/>
    <property type="evidence" value="ECO:0007669"/>
    <property type="project" value="TreeGrafter"/>
</dbReference>
<keyword evidence="5" id="KW-0539">Nucleus</keyword>
<keyword evidence="2" id="KW-0507">mRNA processing</keyword>
<dbReference type="InterPro" id="IPR036020">
    <property type="entry name" value="WW_dom_sf"/>
</dbReference>
<dbReference type="GO" id="GO:0003723">
    <property type="term" value="F:RNA binding"/>
    <property type="evidence" value="ECO:0007669"/>
    <property type="project" value="TreeGrafter"/>
</dbReference>
<dbReference type="FunFam" id="1.10.10.440:FF:000013">
    <property type="entry name" value="pre-mRNA-processing protein 40A isoform X1"/>
    <property type="match status" value="1"/>
</dbReference>
<keyword evidence="11" id="KW-1185">Reference proteome</keyword>
<dbReference type="Gene3D" id="1.10.10.440">
    <property type="entry name" value="FF domain"/>
    <property type="match status" value="5"/>
</dbReference>
<feature type="domain" description="FF" evidence="9">
    <location>
        <begin position="249"/>
        <end position="304"/>
    </location>
</feature>
<gene>
    <name evidence="10" type="ORF">AKO1_011668</name>
</gene>
<organism evidence="10 11">
    <name type="scientific">Acrasis kona</name>
    <dbReference type="NCBI Taxonomy" id="1008807"/>
    <lineage>
        <taxon>Eukaryota</taxon>
        <taxon>Discoba</taxon>
        <taxon>Heterolobosea</taxon>
        <taxon>Tetramitia</taxon>
        <taxon>Eutetramitia</taxon>
        <taxon>Acrasidae</taxon>
        <taxon>Acrasis</taxon>
    </lineage>
</organism>
<accession>A0AAW2Z628</accession>
<evidence type="ECO:0000313" key="10">
    <source>
        <dbReference type="EMBL" id="KAL0485267.1"/>
    </source>
</evidence>
<evidence type="ECO:0000256" key="1">
    <source>
        <dbReference type="ARBA" id="ARBA00004123"/>
    </source>
</evidence>
<dbReference type="Pfam" id="PF00397">
    <property type="entry name" value="WW"/>
    <property type="match status" value="2"/>
</dbReference>
<evidence type="ECO:0000256" key="7">
    <source>
        <dbReference type="SAM" id="MobiDB-lite"/>
    </source>
</evidence>
<dbReference type="PROSITE" id="PS01159">
    <property type="entry name" value="WW_DOMAIN_1"/>
    <property type="match status" value="1"/>
</dbReference>
<dbReference type="Pfam" id="PF01846">
    <property type="entry name" value="FF"/>
    <property type="match status" value="2"/>
</dbReference>
<dbReference type="Proteomes" id="UP001431209">
    <property type="component" value="Unassembled WGS sequence"/>
</dbReference>
<dbReference type="PROSITE" id="PS51676">
    <property type="entry name" value="FF"/>
    <property type="match status" value="3"/>
</dbReference>
<evidence type="ECO:0000256" key="5">
    <source>
        <dbReference type="ARBA" id="ARBA00023242"/>
    </source>
</evidence>
<feature type="region of interest" description="Disordered" evidence="7">
    <location>
        <begin position="1"/>
        <end position="24"/>
    </location>
</feature>
<dbReference type="SUPFAM" id="SSF81698">
    <property type="entry name" value="FF domain"/>
    <property type="match status" value="4"/>
</dbReference>
<dbReference type="EMBL" id="JAOPGA020001124">
    <property type="protein sequence ID" value="KAL0485267.1"/>
    <property type="molecule type" value="Genomic_DNA"/>
</dbReference>
<feature type="coiled-coil region" evidence="6">
    <location>
        <begin position="307"/>
        <end position="334"/>
    </location>
</feature>
<evidence type="ECO:0000256" key="3">
    <source>
        <dbReference type="ARBA" id="ARBA00022737"/>
    </source>
</evidence>
<feature type="domain" description="WW" evidence="8">
    <location>
        <begin position="109"/>
        <end position="143"/>
    </location>
</feature>
<dbReference type="InterPro" id="IPR039726">
    <property type="entry name" value="Prp40-like"/>
</dbReference>
<keyword evidence="3" id="KW-0677">Repeat</keyword>
<dbReference type="Gene3D" id="2.20.70.10">
    <property type="match status" value="2"/>
</dbReference>
<evidence type="ECO:0000313" key="11">
    <source>
        <dbReference type="Proteomes" id="UP001431209"/>
    </source>
</evidence>
<feature type="compositionally biased region" description="Basic and acidic residues" evidence="7">
    <location>
        <begin position="598"/>
        <end position="620"/>
    </location>
</feature>
<dbReference type="GO" id="GO:0045292">
    <property type="term" value="P:mRNA cis splicing, via spliceosome"/>
    <property type="evidence" value="ECO:0007669"/>
    <property type="project" value="InterPro"/>
</dbReference>
<feature type="coiled-coil region" evidence="6">
    <location>
        <begin position="507"/>
        <end position="534"/>
    </location>
</feature>
<name>A0AAW2Z628_9EUKA</name>
<reference evidence="10 11" key="1">
    <citation type="submission" date="2024-03" db="EMBL/GenBank/DDBJ databases">
        <title>The Acrasis kona genome and developmental transcriptomes reveal deep origins of eukaryotic multicellular pathways.</title>
        <authorList>
            <person name="Sheikh S."/>
            <person name="Fu C.-J."/>
            <person name="Brown M.W."/>
            <person name="Baldauf S.L."/>
        </authorList>
    </citation>
    <scope>NUCLEOTIDE SEQUENCE [LARGE SCALE GENOMIC DNA]</scope>
    <source>
        <strain evidence="10 11">ATCC MYA-3509</strain>
    </source>
</reference>
<dbReference type="InterPro" id="IPR002713">
    <property type="entry name" value="FF_domain"/>
</dbReference>
<evidence type="ECO:0000259" key="9">
    <source>
        <dbReference type="PROSITE" id="PS51676"/>
    </source>
</evidence>
<dbReference type="SMART" id="SM00441">
    <property type="entry name" value="FF"/>
    <property type="match status" value="5"/>
</dbReference>
<evidence type="ECO:0000256" key="4">
    <source>
        <dbReference type="ARBA" id="ARBA00023187"/>
    </source>
</evidence>
<evidence type="ECO:0000256" key="6">
    <source>
        <dbReference type="SAM" id="Coils"/>
    </source>
</evidence>
<feature type="domain" description="FF" evidence="9">
    <location>
        <begin position="393"/>
        <end position="455"/>
    </location>
</feature>
<evidence type="ECO:0000259" key="8">
    <source>
        <dbReference type="PROSITE" id="PS50020"/>
    </source>
</evidence>
<protein>
    <submittedName>
        <fullName evidence="10">Pre-mRNA-processing protein</fullName>
    </submittedName>
</protein>
<proteinExistence type="predicted"/>
<dbReference type="PROSITE" id="PS50020">
    <property type="entry name" value="WW_DOMAIN_2"/>
    <property type="match status" value="2"/>
</dbReference>
<dbReference type="InterPro" id="IPR001202">
    <property type="entry name" value="WW_dom"/>
</dbReference>
<dbReference type="SUPFAM" id="SSF51045">
    <property type="entry name" value="WW domain"/>
    <property type="match status" value="2"/>
</dbReference>
<feature type="compositionally biased region" description="Polar residues" evidence="7">
    <location>
        <begin position="626"/>
        <end position="647"/>
    </location>
</feature>
<feature type="domain" description="WW" evidence="8">
    <location>
        <begin position="68"/>
        <end position="101"/>
    </location>
</feature>
<evidence type="ECO:0000256" key="2">
    <source>
        <dbReference type="ARBA" id="ARBA00022664"/>
    </source>
</evidence>
<feature type="domain" description="FF" evidence="9">
    <location>
        <begin position="183"/>
        <end position="237"/>
    </location>
</feature>
<dbReference type="AlphaFoldDB" id="A0AAW2Z628"/>
<dbReference type="InterPro" id="IPR036517">
    <property type="entry name" value="FF_domain_sf"/>
</dbReference>
<dbReference type="CDD" id="cd00201">
    <property type="entry name" value="WW"/>
    <property type="match status" value="2"/>
</dbReference>
<dbReference type="PANTHER" id="PTHR11864">
    <property type="entry name" value="PRE-MRNA-PROCESSING PROTEIN PRP40"/>
    <property type="match status" value="1"/>
</dbReference>
<keyword evidence="6" id="KW-0175">Coiled coil</keyword>
<dbReference type="GO" id="GO:0071004">
    <property type="term" value="C:U2-type prespliceosome"/>
    <property type="evidence" value="ECO:0007669"/>
    <property type="project" value="TreeGrafter"/>
</dbReference>